<dbReference type="SMART" id="SM00283">
    <property type="entry name" value="MA"/>
    <property type="match status" value="1"/>
</dbReference>
<dbReference type="Gene3D" id="1.10.287.950">
    <property type="entry name" value="Methyl-accepting chemotaxis protein"/>
    <property type="match status" value="1"/>
</dbReference>
<keyword evidence="9" id="KW-1185">Reference proteome</keyword>
<comment type="caution">
    <text evidence="8">The sequence shown here is derived from an EMBL/GenBank/DDBJ whole genome shotgun (WGS) entry which is preliminary data.</text>
</comment>
<feature type="domain" description="HAMP" evidence="7">
    <location>
        <begin position="291"/>
        <end position="343"/>
    </location>
</feature>
<dbReference type="PRINTS" id="PR00260">
    <property type="entry name" value="CHEMTRNSDUCR"/>
</dbReference>
<dbReference type="Pfam" id="PF00672">
    <property type="entry name" value="HAMP"/>
    <property type="match status" value="1"/>
</dbReference>
<keyword evidence="5" id="KW-0812">Transmembrane</keyword>
<protein>
    <submittedName>
        <fullName evidence="8">Methyl-accepting chemotaxis protein</fullName>
    </submittedName>
</protein>
<evidence type="ECO:0000256" key="2">
    <source>
        <dbReference type="ARBA" id="ARBA00029447"/>
    </source>
</evidence>
<sequence>MAFRIAHATRALGVFFIVSLLVLCGVSFMALEQVRIGSAAYERISSAKDLTADILPPPLYLVESHFLLQEVQTEPDSLSVVRPKLDRLHEAYETRLAVWAKADIPEDMKAELLGPLKSGGDAFWRAANEGLLPAIAAGDHAAIEAAETKLDAAYITHRDAVDRLVPRLADEVAQAEARAAHAIRFSRILMLGVGVLVGVGAMLALRLLRHRVVRPMEAMTSYMMRLAGGDYEREPPYVTRDDEIGEMAQSVAVFRDGVLERRALRTAQEEAERTAHEAELKVLEVRAAQDQERAQVVSALADGLARVAAGELTCRLNQAFPQEYEALRGDFNAAVTALDQVLSTIAEATSSVRTGSDEIASAADDLSRRTEKQAASLEETAAALEQITATVKGAATGATEARSFVSQAHGGAAHSAEVVEQAVAAMSLIAESSGQIGRIIGVIDEIAFQTNLLALNAGVEAARAGEAGKGFAVVASEVRALAQRSAEAAKEIKGLISASSAHVDTGVDLVSRTGQALATIVDQVAHIDELIDAISNGAREQATGLTQVNVAVNQMDQMTQQNAAMVEQTTAAAHAMRGSAGLLAAEIARFKVSASLSAGVSHARKAA</sequence>
<dbReference type="InterPro" id="IPR004089">
    <property type="entry name" value="MCPsignal_dom"/>
</dbReference>
<feature type="domain" description="Methyl-accepting transducer" evidence="6">
    <location>
        <begin position="348"/>
        <end position="577"/>
    </location>
</feature>
<keyword evidence="5" id="KW-0472">Membrane</keyword>
<name>A0ABW3T7G8_9CAUL</name>
<dbReference type="Proteomes" id="UP001597216">
    <property type="component" value="Unassembled WGS sequence"/>
</dbReference>
<proteinExistence type="inferred from homology"/>
<keyword evidence="4" id="KW-0175">Coiled coil</keyword>
<dbReference type="SUPFAM" id="SSF158472">
    <property type="entry name" value="HAMP domain-like"/>
    <property type="match status" value="1"/>
</dbReference>
<dbReference type="PROSITE" id="PS50885">
    <property type="entry name" value="HAMP"/>
    <property type="match status" value="2"/>
</dbReference>
<evidence type="ECO:0000256" key="5">
    <source>
        <dbReference type="SAM" id="Phobius"/>
    </source>
</evidence>
<feature type="transmembrane region" description="Helical" evidence="5">
    <location>
        <begin position="12"/>
        <end position="31"/>
    </location>
</feature>
<dbReference type="SMART" id="SM00304">
    <property type="entry name" value="HAMP"/>
    <property type="match status" value="2"/>
</dbReference>
<evidence type="ECO:0000256" key="3">
    <source>
        <dbReference type="PROSITE-ProRule" id="PRU00284"/>
    </source>
</evidence>
<dbReference type="PANTHER" id="PTHR43531">
    <property type="entry name" value="PROTEIN ICFG"/>
    <property type="match status" value="1"/>
</dbReference>
<evidence type="ECO:0000259" key="7">
    <source>
        <dbReference type="PROSITE" id="PS50885"/>
    </source>
</evidence>
<dbReference type="SUPFAM" id="SSF58104">
    <property type="entry name" value="Methyl-accepting chemotaxis protein (MCP) signaling domain"/>
    <property type="match status" value="1"/>
</dbReference>
<dbReference type="PROSITE" id="PS50111">
    <property type="entry name" value="CHEMOTAXIS_TRANSDUC_2"/>
    <property type="match status" value="1"/>
</dbReference>
<feature type="coiled-coil region" evidence="4">
    <location>
        <begin position="261"/>
        <end position="293"/>
    </location>
</feature>
<dbReference type="Gene3D" id="6.10.340.10">
    <property type="match status" value="1"/>
</dbReference>
<keyword evidence="1" id="KW-0145">Chemotaxis</keyword>
<evidence type="ECO:0000259" key="6">
    <source>
        <dbReference type="PROSITE" id="PS50111"/>
    </source>
</evidence>
<organism evidence="8 9">
    <name type="scientific">Phenylobacterium conjunctum</name>
    <dbReference type="NCBI Taxonomy" id="1298959"/>
    <lineage>
        <taxon>Bacteria</taxon>
        <taxon>Pseudomonadati</taxon>
        <taxon>Pseudomonadota</taxon>
        <taxon>Alphaproteobacteria</taxon>
        <taxon>Caulobacterales</taxon>
        <taxon>Caulobacteraceae</taxon>
        <taxon>Phenylobacterium</taxon>
    </lineage>
</organism>
<dbReference type="InterPro" id="IPR051310">
    <property type="entry name" value="MCP_chemotaxis"/>
</dbReference>
<dbReference type="RefSeq" id="WP_377354802.1">
    <property type="nucleotide sequence ID" value="NZ_JBHTLQ010000086.1"/>
</dbReference>
<evidence type="ECO:0000256" key="4">
    <source>
        <dbReference type="SAM" id="Coils"/>
    </source>
</evidence>
<dbReference type="InterPro" id="IPR003660">
    <property type="entry name" value="HAMP_dom"/>
</dbReference>
<gene>
    <name evidence="8" type="ORF">ACFQ27_19895</name>
</gene>
<keyword evidence="5" id="KW-1133">Transmembrane helix</keyword>
<dbReference type="EMBL" id="JBHTLQ010000086">
    <property type="protein sequence ID" value="MFD1192862.1"/>
    <property type="molecule type" value="Genomic_DNA"/>
</dbReference>
<dbReference type="CDD" id="cd11386">
    <property type="entry name" value="MCP_signal"/>
    <property type="match status" value="1"/>
</dbReference>
<accession>A0ABW3T7G8</accession>
<feature type="domain" description="HAMP" evidence="7">
    <location>
        <begin position="210"/>
        <end position="263"/>
    </location>
</feature>
<evidence type="ECO:0000313" key="9">
    <source>
        <dbReference type="Proteomes" id="UP001597216"/>
    </source>
</evidence>
<evidence type="ECO:0000256" key="1">
    <source>
        <dbReference type="ARBA" id="ARBA00022500"/>
    </source>
</evidence>
<comment type="similarity">
    <text evidence="2">Belongs to the methyl-accepting chemotaxis (MCP) protein family.</text>
</comment>
<evidence type="ECO:0000313" key="8">
    <source>
        <dbReference type="EMBL" id="MFD1192862.1"/>
    </source>
</evidence>
<reference evidence="9" key="1">
    <citation type="journal article" date="2019" name="Int. J. Syst. Evol. Microbiol.">
        <title>The Global Catalogue of Microorganisms (GCM) 10K type strain sequencing project: providing services to taxonomists for standard genome sequencing and annotation.</title>
        <authorList>
            <consortium name="The Broad Institute Genomics Platform"/>
            <consortium name="The Broad Institute Genome Sequencing Center for Infectious Disease"/>
            <person name="Wu L."/>
            <person name="Ma J."/>
        </authorList>
    </citation>
    <scope>NUCLEOTIDE SEQUENCE [LARGE SCALE GENOMIC DNA]</scope>
    <source>
        <strain evidence="9">CCUG 55074</strain>
    </source>
</reference>
<dbReference type="CDD" id="cd06225">
    <property type="entry name" value="HAMP"/>
    <property type="match status" value="1"/>
</dbReference>
<dbReference type="PANTHER" id="PTHR43531:SF11">
    <property type="entry name" value="METHYL-ACCEPTING CHEMOTAXIS PROTEIN 3"/>
    <property type="match status" value="1"/>
</dbReference>
<keyword evidence="3" id="KW-0807">Transducer</keyword>
<dbReference type="InterPro" id="IPR004090">
    <property type="entry name" value="Chemotax_Me-accpt_rcpt"/>
</dbReference>
<dbReference type="Pfam" id="PF00015">
    <property type="entry name" value="MCPsignal"/>
    <property type="match status" value="1"/>
</dbReference>